<protein>
    <submittedName>
        <fullName evidence="1">Uncharacterized protein</fullName>
    </submittedName>
</protein>
<dbReference type="EMBL" id="LT629758">
    <property type="protein sequence ID" value="SDT41399.1"/>
    <property type="molecule type" value="Genomic_DNA"/>
</dbReference>
<gene>
    <name evidence="1" type="ORF">SAMN04489716_3682</name>
</gene>
<name>A0A1H2A688_9ACTN</name>
<dbReference type="RefSeq" id="WP_092545756.1">
    <property type="nucleotide sequence ID" value="NZ_BOMJ01000118.1"/>
</dbReference>
<proteinExistence type="predicted"/>
<accession>A0A1H2A688</accession>
<dbReference type="OrthoDB" id="3690699at2"/>
<evidence type="ECO:0000313" key="2">
    <source>
        <dbReference type="Proteomes" id="UP000198688"/>
    </source>
</evidence>
<sequence length="171" mass="19433">MSEQRWYGRRELVEAYLGCRDGERYGGYRREAGAFNAALRAHHQGMLDGLERLFEVRLTPEGIPDPVLHMLFRSTVESVLALTDPWSGFLEAGLLHLRLDRAGEAGTKVMAASDRIWSRNNESREDHLIILEELVGLFLGDRAHHAFTADELRALGVDLQRPRPVDYFTSD</sequence>
<dbReference type="AlphaFoldDB" id="A0A1H2A688"/>
<organism evidence="1 2">
    <name type="scientific">Actinoplanes derwentensis</name>
    <dbReference type="NCBI Taxonomy" id="113562"/>
    <lineage>
        <taxon>Bacteria</taxon>
        <taxon>Bacillati</taxon>
        <taxon>Actinomycetota</taxon>
        <taxon>Actinomycetes</taxon>
        <taxon>Micromonosporales</taxon>
        <taxon>Micromonosporaceae</taxon>
        <taxon>Actinoplanes</taxon>
    </lineage>
</organism>
<dbReference type="Proteomes" id="UP000198688">
    <property type="component" value="Chromosome I"/>
</dbReference>
<reference evidence="1 2" key="1">
    <citation type="submission" date="2016-10" db="EMBL/GenBank/DDBJ databases">
        <authorList>
            <person name="de Groot N.N."/>
        </authorList>
    </citation>
    <scope>NUCLEOTIDE SEQUENCE [LARGE SCALE GENOMIC DNA]</scope>
    <source>
        <strain evidence="1 2">DSM 43941</strain>
    </source>
</reference>
<evidence type="ECO:0000313" key="1">
    <source>
        <dbReference type="EMBL" id="SDT41399.1"/>
    </source>
</evidence>
<keyword evidence="2" id="KW-1185">Reference proteome</keyword>